<dbReference type="Gene3D" id="3.30.980.10">
    <property type="entry name" value="Threonyl-trna Synthetase, Chain A, domain 2"/>
    <property type="match status" value="1"/>
</dbReference>
<keyword evidence="6 14" id="KW-0479">Metal-binding</keyword>
<keyword evidence="12 14" id="KW-0030">Aminoacyl-tRNA synthetase</keyword>
<dbReference type="Proteomes" id="UP000542674">
    <property type="component" value="Unassembled WGS sequence"/>
</dbReference>
<evidence type="ECO:0000313" key="17">
    <source>
        <dbReference type="EMBL" id="MBB4964873.1"/>
    </source>
</evidence>
<dbReference type="InterPro" id="IPR002314">
    <property type="entry name" value="aa-tRNA-synt_IIb"/>
</dbReference>
<keyword evidence="4 14" id="KW-0820">tRNA-binding</keyword>
<dbReference type="PROSITE" id="PS50862">
    <property type="entry name" value="AA_TRNA_LIGASE_II"/>
    <property type="match status" value="1"/>
</dbReference>
<keyword evidence="18" id="KW-1185">Reference proteome</keyword>
<dbReference type="InterPro" id="IPR045864">
    <property type="entry name" value="aa-tRNA-synth_II/BPL/LPL"/>
</dbReference>
<dbReference type="EMBL" id="JACHJS010000001">
    <property type="protein sequence ID" value="MBB4964873.1"/>
    <property type="molecule type" value="Genomic_DNA"/>
</dbReference>
<dbReference type="InterPro" id="IPR012947">
    <property type="entry name" value="tRNA_SAD"/>
</dbReference>
<dbReference type="AlphaFoldDB" id="A0A7W7T1K9"/>
<dbReference type="GO" id="GO:0005524">
    <property type="term" value="F:ATP binding"/>
    <property type="evidence" value="ECO:0007669"/>
    <property type="project" value="UniProtKB-UniRule"/>
</dbReference>
<comment type="subunit">
    <text evidence="14">Homodimer.</text>
</comment>
<feature type="domain" description="TGS" evidence="16">
    <location>
        <begin position="1"/>
        <end position="67"/>
    </location>
</feature>
<organism evidence="17 18">
    <name type="scientific">Saccharothrix violaceirubra</name>
    <dbReference type="NCBI Taxonomy" id="413306"/>
    <lineage>
        <taxon>Bacteria</taxon>
        <taxon>Bacillati</taxon>
        <taxon>Actinomycetota</taxon>
        <taxon>Actinomycetes</taxon>
        <taxon>Pseudonocardiales</taxon>
        <taxon>Pseudonocardiaceae</taxon>
        <taxon>Saccharothrix</taxon>
    </lineage>
</organism>
<dbReference type="GO" id="GO:0004829">
    <property type="term" value="F:threonine-tRNA ligase activity"/>
    <property type="evidence" value="ECO:0007669"/>
    <property type="project" value="UniProtKB-UniRule"/>
</dbReference>
<dbReference type="Pfam" id="PF00587">
    <property type="entry name" value="tRNA-synt_2b"/>
    <property type="match status" value="1"/>
</dbReference>
<feature type="binding site" evidence="14">
    <location>
        <position position="420"/>
    </location>
    <ligand>
        <name>Zn(2+)</name>
        <dbReference type="ChEBI" id="CHEBI:29105"/>
        <note>catalytic</note>
    </ligand>
</feature>
<dbReference type="InterPro" id="IPR033728">
    <property type="entry name" value="ThrRS_core"/>
</dbReference>
<dbReference type="PANTHER" id="PTHR11451:SF44">
    <property type="entry name" value="THREONINE--TRNA LIGASE, CHLOROPLASTIC_MITOCHONDRIAL 2"/>
    <property type="match status" value="1"/>
</dbReference>
<evidence type="ECO:0000256" key="9">
    <source>
        <dbReference type="ARBA" id="ARBA00022840"/>
    </source>
</evidence>
<dbReference type="InterPro" id="IPR004154">
    <property type="entry name" value="Anticodon-bd"/>
</dbReference>
<feature type="binding site" evidence="14">
    <location>
        <position position="369"/>
    </location>
    <ligand>
        <name>Zn(2+)</name>
        <dbReference type="ChEBI" id="CHEBI:29105"/>
        <note>catalytic</note>
    </ligand>
</feature>
<dbReference type="HAMAP" id="MF_00184">
    <property type="entry name" value="Thr_tRNA_synth"/>
    <property type="match status" value="1"/>
</dbReference>
<dbReference type="FunFam" id="3.30.930.10:FF:000019">
    <property type="entry name" value="Threonine--tRNA ligase"/>
    <property type="match status" value="1"/>
</dbReference>
<dbReference type="CDD" id="cd00771">
    <property type="entry name" value="ThrRS_core"/>
    <property type="match status" value="1"/>
</dbReference>
<dbReference type="GO" id="GO:0006435">
    <property type="term" value="P:threonyl-tRNA aminoacylation"/>
    <property type="evidence" value="ECO:0007669"/>
    <property type="project" value="UniProtKB-UniRule"/>
</dbReference>
<evidence type="ECO:0000256" key="4">
    <source>
        <dbReference type="ARBA" id="ARBA00022555"/>
    </source>
</evidence>
<keyword evidence="5 14" id="KW-0436">Ligase</keyword>
<dbReference type="FunFam" id="3.40.50.800:FF:000001">
    <property type="entry name" value="Threonine--tRNA ligase"/>
    <property type="match status" value="1"/>
</dbReference>
<sequence>MSQPLPSAALVPPRVVVPAGTTAGTAVREAGLPGKGPDAIVVVRDAEGHLRDLSWTPAVDVEVEAVAADTEDGRSVIRHSTAHVLAQAVQQQFPDAKLGIGPPVRDGFYYDFKVDKPFTPEDLQALEKRMKAIVKGAQRFSRRVIESVDAAKAELAAEPFKLELVDIKSDVDTSEIMEVGGGELTIYDNLDPRSGDQVWGDLCRGPHVPTTKHIPAFKLTRVAAAYWRGNERNPQLQRIYGTAWESQEALDAHLELLAEAERRDHRRLGAELDLFSFPDEIGSGLAVFHPKGGIVRKAMEDHSRARHVEEGYEFVYSPHITKGNLFQTSGHLDWYRDGMYPAMHLDAEYDDEGKLRKPGQDYYLKPMNCPFHDLIFRSRGRSYRELPLRMFEFGTVYRYEKSGVIHGLTRVRGLTQDDAHVFCTEEQVEEELKSLLAFVLGLLRDYGLDDFYLELSTRNDEKYIGADDVWERATKTLEAAALSSGLTLVPDPGGAAFYGPKISVQAKDALGRTWQMSTIQLDFMLPEKFELEYTASDGTRKRPVMIHRALFGSVERFFGVLTEHYAGAFPAWLAPVQVVGIPIADEHLDHLFAVAAELRKHGVRVEVDASDDRMQKKIRNHTTQKVPFMLLAGGKDVESGAVSFRFRDGTQVNGVPVERAVATVVEWIARRENASPTADLVK</sequence>
<evidence type="ECO:0000256" key="3">
    <source>
        <dbReference type="ARBA" id="ARBA00022490"/>
    </source>
</evidence>
<dbReference type="SMART" id="SM00863">
    <property type="entry name" value="tRNA_SAD"/>
    <property type="match status" value="1"/>
</dbReference>
<comment type="subcellular location">
    <subcellularLocation>
        <location evidence="1 14">Cytoplasm</location>
    </subcellularLocation>
</comment>
<dbReference type="InterPro" id="IPR004095">
    <property type="entry name" value="TGS"/>
</dbReference>
<dbReference type="InterPro" id="IPR002320">
    <property type="entry name" value="Thr-tRNA-ligase_IIa"/>
</dbReference>
<keyword evidence="3 14" id="KW-0963">Cytoplasm</keyword>
<dbReference type="Gene3D" id="3.40.50.800">
    <property type="entry name" value="Anticodon-binding domain"/>
    <property type="match status" value="1"/>
</dbReference>
<evidence type="ECO:0000259" key="15">
    <source>
        <dbReference type="PROSITE" id="PS50862"/>
    </source>
</evidence>
<keyword evidence="9 14" id="KW-0067">ATP-binding</keyword>
<evidence type="ECO:0000313" key="18">
    <source>
        <dbReference type="Proteomes" id="UP000542674"/>
    </source>
</evidence>
<evidence type="ECO:0000256" key="11">
    <source>
        <dbReference type="ARBA" id="ARBA00022917"/>
    </source>
</evidence>
<name>A0A7W7T1K9_9PSEU</name>
<comment type="caution">
    <text evidence="17">The sequence shown here is derived from an EMBL/GenBank/DDBJ whole genome shotgun (WGS) entry which is preliminary data.</text>
</comment>
<keyword evidence="7 14" id="KW-0547">Nucleotide-binding</keyword>
<dbReference type="GO" id="GO:0046872">
    <property type="term" value="F:metal ion binding"/>
    <property type="evidence" value="ECO:0007669"/>
    <property type="project" value="UniProtKB-KW"/>
</dbReference>
<evidence type="ECO:0000256" key="10">
    <source>
        <dbReference type="ARBA" id="ARBA00022884"/>
    </source>
</evidence>
<keyword evidence="11 14" id="KW-0648">Protein biosynthesis</keyword>
<dbReference type="CDD" id="cd00860">
    <property type="entry name" value="ThrRS_anticodon"/>
    <property type="match status" value="1"/>
</dbReference>
<comment type="cofactor">
    <cofactor evidence="14">
        <name>Zn(2+)</name>
        <dbReference type="ChEBI" id="CHEBI:29105"/>
    </cofactor>
    <text evidence="14">Binds 1 zinc ion per subunit.</text>
</comment>
<feature type="binding site" evidence="14">
    <location>
        <position position="547"/>
    </location>
    <ligand>
        <name>Zn(2+)</name>
        <dbReference type="ChEBI" id="CHEBI:29105"/>
        <note>catalytic</note>
    </ligand>
</feature>
<evidence type="ECO:0000256" key="2">
    <source>
        <dbReference type="ARBA" id="ARBA00008226"/>
    </source>
</evidence>
<dbReference type="Gene3D" id="3.30.54.20">
    <property type="match status" value="1"/>
</dbReference>
<evidence type="ECO:0000256" key="13">
    <source>
        <dbReference type="ARBA" id="ARBA00049515"/>
    </source>
</evidence>
<evidence type="ECO:0000256" key="12">
    <source>
        <dbReference type="ARBA" id="ARBA00023146"/>
    </source>
</evidence>
<evidence type="ECO:0000256" key="8">
    <source>
        <dbReference type="ARBA" id="ARBA00022833"/>
    </source>
</evidence>
<comment type="catalytic activity">
    <reaction evidence="13 14">
        <text>tRNA(Thr) + L-threonine + ATP = L-threonyl-tRNA(Thr) + AMP + diphosphate + H(+)</text>
        <dbReference type="Rhea" id="RHEA:24624"/>
        <dbReference type="Rhea" id="RHEA-COMP:9670"/>
        <dbReference type="Rhea" id="RHEA-COMP:9704"/>
        <dbReference type="ChEBI" id="CHEBI:15378"/>
        <dbReference type="ChEBI" id="CHEBI:30616"/>
        <dbReference type="ChEBI" id="CHEBI:33019"/>
        <dbReference type="ChEBI" id="CHEBI:57926"/>
        <dbReference type="ChEBI" id="CHEBI:78442"/>
        <dbReference type="ChEBI" id="CHEBI:78534"/>
        <dbReference type="ChEBI" id="CHEBI:456215"/>
        <dbReference type="EC" id="6.1.1.3"/>
    </reaction>
</comment>
<dbReference type="Pfam" id="PF07973">
    <property type="entry name" value="tRNA_SAD"/>
    <property type="match status" value="1"/>
</dbReference>
<dbReference type="Gene3D" id="3.30.930.10">
    <property type="entry name" value="Bira Bifunctional Protein, Domain 2"/>
    <property type="match status" value="1"/>
</dbReference>
<evidence type="ECO:0000256" key="1">
    <source>
        <dbReference type="ARBA" id="ARBA00004496"/>
    </source>
</evidence>
<dbReference type="InterPro" id="IPR036621">
    <property type="entry name" value="Anticodon-bd_dom_sf"/>
</dbReference>
<reference evidence="17 18" key="1">
    <citation type="submission" date="2020-08" db="EMBL/GenBank/DDBJ databases">
        <title>Sequencing the genomes of 1000 actinobacteria strains.</title>
        <authorList>
            <person name="Klenk H.-P."/>
        </authorList>
    </citation>
    <scope>NUCLEOTIDE SEQUENCE [LARGE SCALE GENOMIC DNA]</scope>
    <source>
        <strain evidence="17 18">DSM 45084</strain>
    </source>
</reference>
<evidence type="ECO:0000256" key="7">
    <source>
        <dbReference type="ARBA" id="ARBA00022741"/>
    </source>
</evidence>
<dbReference type="InterPro" id="IPR047246">
    <property type="entry name" value="ThrRS_anticodon"/>
</dbReference>
<dbReference type="Pfam" id="PF03129">
    <property type="entry name" value="HGTP_anticodon"/>
    <property type="match status" value="1"/>
</dbReference>
<dbReference type="SUPFAM" id="SSF52954">
    <property type="entry name" value="Class II aaRS ABD-related"/>
    <property type="match status" value="1"/>
</dbReference>
<dbReference type="NCBIfam" id="TIGR00418">
    <property type="entry name" value="thrS"/>
    <property type="match status" value="1"/>
</dbReference>
<dbReference type="GO" id="GO:0005737">
    <property type="term" value="C:cytoplasm"/>
    <property type="evidence" value="ECO:0007669"/>
    <property type="project" value="UniProtKB-SubCell"/>
</dbReference>
<dbReference type="EC" id="6.1.1.3" evidence="14"/>
<protein>
    <recommendedName>
        <fullName evidence="14">Threonine--tRNA ligase</fullName>
        <ecNumber evidence="14">6.1.1.3</ecNumber>
    </recommendedName>
    <alternativeName>
        <fullName evidence="14">Threonyl-tRNA synthetase</fullName>
        <shortName evidence="14">ThrRS</shortName>
    </alternativeName>
</protein>
<evidence type="ECO:0000256" key="6">
    <source>
        <dbReference type="ARBA" id="ARBA00022723"/>
    </source>
</evidence>
<dbReference type="GO" id="GO:0000049">
    <property type="term" value="F:tRNA binding"/>
    <property type="evidence" value="ECO:0007669"/>
    <property type="project" value="UniProtKB-KW"/>
</dbReference>
<evidence type="ECO:0000259" key="16">
    <source>
        <dbReference type="PROSITE" id="PS51880"/>
    </source>
</evidence>
<gene>
    <name evidence="14" type="primary">thrS</name>
    <name evidence="17" type="ORF">F4559_002232</name>
</gene>
<comment type="similarity">
    <text evidence="2 14">Belongs to the class-II aminoacyl-tRNA synthetase family.</text>
</comment>
<dbReference type="FunFam" id="3.30.54.20:FF:000003">
    <property type="entry name" value="Threonine--tRNA ligase"/>
    <property type="match status" value="1"/>
</dbReference>
<dbReference type="PANTHER" id="PTHR11451">
    <property type="entry name" value="THREONINE-TRNA LIGASE"/>
    <property type="match status" value="1"/>
</dbReference>
<dbReference type="PROSITE" id="PS51880">
    <property type="entry name" value="TGS"/>
    <property type="match status" value="1"/>
</dbReference>
<keyword evidence="8 14" id="KW-0862">Zinc</keyword>
<dbReference type="SUPFAM" id="SSF55186">
    <property type="entry name" value="ThrRS/AlaRS common domain"/>
    <property type="match status" value="1"/>
</dbReference>
<comment type="caution">
    <text evidence="14">Lacks conserved residue(s) required for the propagation of feature annotation.</text>
</comment>
<evidence type="ECO:0000256" key="5">
    <source>
        <dbReference type="ARBA" id="ARBA00022598"/>
    </source>
</evidence>
<proteinExistence type="inferred from homology"/>
<dbReference type="PRINTS" id="PR01047">
    <property type="entry name" value="TRNASYNTHTHR"/>
</dbReference>
<dbReference type="InterPro" id="IPR006195">
    <property type="entry name" value="aa-tRNA-synth_II"/>
</dbReference>
<feature type="domain" description="Aminoacyl-transfer RNA synthetases class-II family profile" evidence="15">
    <location>
        <begin position="251"/>
        <end position="570"/>
    </location>
</feature>
<evidence type="ECO:0000256" key="14">
    <source>
        <dbReference type="HAMAP-Rule" id="MF_00184"/>
    </source>
</evidence>
<keyword evidence="10 14" id="KW-0694">RNA-binding</keyword>
<accession>A0A7W7T1K9</accession>
<dbReference type="InterPro" id="IPR018163">
    <property type="entry name" value="Thr/Ala-tRNA-synth_IIc_edit"/>
</dbReference>
<dbReference type="SUPFAM" id="SSF55681">
    <property type="entry name" value="Class II aaRS and biotin synthetases"/>
    <property type="match status" value="1"/>
</dbReference>